<dbReference type="AlphaFoldDB" id="A0A6L5XL46"/>
<comment type="caution">
    <text evidence="1">The sequence shown here is derived from an EMBL/GenBank/DDBJ whole genome shotgun (WGS) entry which is preliminary data.</text>
</comment>
<sequence>MYHPHDVIDGGSGVDVLLVGSNEDMDQLFRSDGSLDGNVSNVEMIVSGDINDLTSMKALEGIGVTVGDDSVSFGDGWTNVGGGHDGYDAYTNGSVTVEVSADSALQVTMNQLAEGNS</sequence>
<reference evidence="1 2" key="1">
    <citation type="submission" date="2019-09" db="EMBL/GenBank/DDBJ databases">
        <title>In-depth cultivation of the pig gut microbiome towards novel bacterial diversity and tailored functional studies.</title>
        <authorList>
            <person name="Wylensek D."/>
            <person name="Hitch T.C.A."/>
            <person name="Clavel T."/>
        </authorList>
    </citation>
    <scope>NUCLEOTIDE SEQUENCE [LARGE SCALE GENOMIC DNA]</scope>
    <source>
        <strain evidence="1 2">PG-178-WT-4</strain>
    </source>
</reference>
<protein>
    <submittedName>
        <fullName evidence="1">Uncharacterized protein</fullName>
    </submittedName>
</protein>
<keyword evidence="2" id="KW-1185">Reference proteome</keyword>
<evidence type="ECO:0000313" key="2">
    <source>
        <dbReference type="Proteomes" id="UP000477488"/>
    </source>
</evidence>
<organism evidence="1 2">
    <name type="scientific">Desulfovibrio porci</name>
    <dbReference type="NCBI Taxonomy" id="2605782"/>
    <lineage>
        <taxon>Bacteria</taxon>
        <taxon>Pseudomonadati</taxon>
        <taxon>Thermodesulfobacteriota</taxon>
        <taxon>Desulfovibrionia</taxon>
        <taxon>Desulfovibrionales</taxon>
        <taxon>Desulfovibrionaceae</taxon>
        <taxon>Desulfovibrio</taxon>
    </lineage>
</organism>
<dbReference type="EMBL" id="VUMH01000006">
    <property type="protein sequence ID" value="MSS27835.1"/>
    <property type="molecule type" value="Genomic_DNA"/>
</dbReference>
<dbReference type="Proteomes" id="UP000477488">
    <property type="component" value="Unassembled WGS sequence"/>
</dbReference>
<name>A0A6L5XL46_9BACT</name>
<accession>A0A6L5XL46</accession>
<evidence type="ECO:0000313" key="1">
    <source>
        <dbReference type="EMBL" id="MSS27835.1"/>
    </source>
</evidence>
<gene>
    <name evidence="1" type="ORF">FYJ44_07215</name>
</gene>
<proteinExistence type="predicted"/>